<organism evidence="3 4">
    <name type="scientific">Tanacetum coccineum</name>
    <dbReference type="NCBI Taxonomy" id="301880"/>
    <lineage>
        <taxon>Eukaryota</taxon>
        <taxon>Viridiplantae</taxon>
        <taxon>Streptophyta</taxon>
        <taxon>Embryophyta</taxon>
        <taxon>Tracheophyta</taxon>
        <taxon>Spermatophyta</taxon>
        <taxon>Magnoliopsida</taxon>
        <taxon>eudicotyledons</taxon>
        <taxon>Gunneridae</taxon>
        <taxon>Pentapetalae</taxon>
        <taxon>asterids</taxon>
        <taxon>campanulids</taxon>
        <taxon>Asterales</taxon>
        <taxon>Asteraceae</taxon>
        <taxon>Asteroideae</taxon>
        <taxon>Anthemideae</taxon>
        <taxon>Anthemidinae</taxon>
        <taxon>Tanacetum</taxon>
    </lineage>
</organism>
<dbReference type="EMBL" id="BQNB010016885">
    <property type="protein sequence ID" value="GJT56891.1"/>
    <property type="molecule type" value="Genomic_DNA"/>
</dbReference>
<name>A0ABQ5F0M6_9ASTR</name>
<evidence type="ECO:0000313" key="3">
    <source>
        <dbReference type="EMBL" id="GJT56891.1"/>
    </source>
</evidence>
<feature type="domain" description="Reverse transcriptase Ty1/copia-type" evidence="2">
    <location>
        <begin position="105"/>
        <end position="147"/>
    </location>
</feature>
<proteinExistence type="predicted"/>
<gene>
    <name evidence="3" type="ORF">Tco_0991945</name>
</gene>
<accession>A0ABQ5F0M6</accession>
<dbReference type="InterPro" id="IPR013103">
    <property type="entry name" value="RVT_2"/>
</dbReference>
<dbReference type="Pfam" id="PF07727">
    <property type="entry name" value="RVT_2"/>
    <property type="match status" value="1"/>
</dbReference>
<evidence type="ECO:0000256" key="1">
    <source>
        <dbReference type="SAM" id="Phobius"/>
    </source>
</evidence>
<comment type="caution">
    <text evidence="3">The sequence shown here is derived from an EMBL/GenBank/DDBJ whole genome shotgun (WGS) entry which is preliminary data.</text>
</comment>
<feature type="transmembrane region" description="Helical" evidence="1">
    <location>
        <begin position="52"/>
        <end position="76"/>
    </location>
</feature>
<keyword evidence="1" id="KW-1133">Transmembrane helix</keyword>
<sequence length="321" mass="36553">MLLEKSLKLSLISPVELIKWTIHISFCIAFPIDVANLPHDPLTPELEDTAKIQVLVFLAMPMMIMTWKLSILLMLIKVWVQRLILITWNLPLFKAEELLQFKIKKVWTLVDLPSGKKAIGTKWVYRNKKNERGIVVRNKARLVAQGAENAQLGLHDSSMGELTFFLVLQVKQKEDGIFISQEKYVGEILKKFGFFSVRTASTPLETNKALTKDKCAARHIFILLDEVTTVRLQVSTARPNLVLLVKSEGIEGFHEIIDFLTLSHIYYALTECPTLYISLIEQFWQTAALSTTEDGVHAITTTIDGRDKIITEASIRRHLKL</sequence>
<keyword evidence="1" id="KW-0812">Transmembrane</keyword>
<reference evidence="3" key="2">
    <citation type="submission" date="2022-01" db="EMBL/GenBank/DDBJ databases">
        <authorList>
            <person name="Yamashiro T."/>
            <person name="Shiraishi A."/>
            <person name="Satake H."/>
            <person name="Nakayama K."/>
        </authorList>
    </citation>
    <scope>NUCLEOTIDE SEQUENCE</scope>
</reference>
<evidence type="ECO:0000259" key="2">
    <source>
        <dbReference type="Pfam" id="PF07727"/>
    </source>
</evidence>
<protein>
    <submittedName>
        <fullName evidence="3">Retrovirus-related pol polyprotein from transposon TNT 1-94</fullName>
    </submittedName>
</protein>
<keyword evidence="1" id="KW-0472">Membrane</keyword>
<evidence type="ECO:0000313" key="4">
    <source>
        <dbReference type="Proteomes" id="UP001151760"/>
    </source>
</evidence>
<dbReference type="Proteomes" id="UP001151760">
    <property type="component" value="Unassembled WGS sequence"/>
</dbReference>
<keyword evidence="4" id="KW-1185">Reference proteome</keyword>
<reference evidence="3" key="1">
    <citation type="journal article" date="2022" name="Int. J. Mol. Sci.">
        <title>Draft Genome of Tanacetum Coccineum: Genomic Comparison of Closely Related Tanacetum-Family Plants.</title>
        <authorList>
            <person name="Yamashiro T."/>
            <person name="Shiraishi A."/>
            <person name="Nakayama K."/>
            <person name="Satake H."/>
        </authorList>
    </citation>
    <scope>NUCLEOTIDE SEQUENCE</scope>
</reference>